<protein>
    <recommendedName>
        <fullName evidence="3">Papain like cysteine protease AvrRpt2</fullName>
    </recommendedName>
</protein>
<dbReference type="Proteomes" id="UP000315389">
    <property type="component" value="Unassembled WGS sequence"/>
</dbReference>
<dbReference type="EMBL" id="VFOS01000001">
    <property type="protein sequence ID" value="TQL64067.1"/>
    <property type="molecule type" value="Genomic_DNA"/>
</dbReference>
<evidence type="ECO:0000313" key="2">
    <source>
        <dbReference type="Proteomes" id="UP000315389"/>
    </source>
</evidence>
<gene>
    <name evidence="1" type="ORF">FB461_0552</name>
</gene>
<evidence type="ECO:0008006" key="3">
    <source>
        <dbReference type="Google" id="ProtNLM"/>
    </source>
</evidence>
<name>A0A542ZUQ2_RARFA</name>
<comment type="caution">
    <text evidence="1">The sequence shown here is derived from an EMBL/GenBank/DDBJ whole genome shotgun (WGS) entry which is preliminary data.</text>
</comment>
<evidence type="ECO:0000313" key="1">
    <source>
        <dbReference type="EMBL" id="TQL64067.1"/>
    </source>
</evidence>
<sequence>MHPLTPADDGILRIAASVVRQSDETSCVATCLALIAAAGDVATALWLSTGADEAAVIDRYDLAAPLAGADAAVPAVRLRALEQSLKHSAVHRGRLRTWPRPFGTPPWGAARVAHFGRTRYGHRLVNDLDTDRAALALAGALSSIRRGFPVILYTGGDSTAGYRNAMPRHAVLLYRSEGAQTQELRIFEPGQGRVHEVSKTSLIRPGAVSAAYGGWPHLTWIVAPRPPG</sequence>
<proteinExistence type="predicted"/>
<dbReference type="AlphaFoldDB" id="A0A542ZUQ2"/>
<organism evidence="1 2">
    <name type="scientific">Rarobacter faecitabidus</name>
    <dbReference type="NCBI Taxonomy" id="13243"/>
    <lineage>
        <taxon>Bacteria</taxon>
        <taxon>Bacillati</taxon>
        <taxon>Actinomycetota</taxon>
        <taxon>Actinomycetes</taxon>
        <taxon>Micrococcales</taxon>
        <taxon>Rarobacteraceae</taxon>
        <taxon>Rarobacter</taxon>
    </lineage>
</organism>
<reference evidence="1 2" key="1">
    <citation type="submission" date="2019-06" db="EMBL/GenBank/DDBJ databases">
        <title>Sequencing the genomes of 1000 actinobacteria strains.</title>
        <authorList>
            <person name="Klenk H.-P."/>
        </authorList>
    </citation>
    <scope>NUCLEOTIDE SEQUENCE [LARGE SCALE GENOMIC DNA]</scope>
    <source>
        <strain evidence="1 2">DSM 4813</strain>
    </source>
</reference>
<keyword evidence="2" id="KW-1185">Reference proteome</keyword>
<accession>A0A542ZUQ2</accession>